<comment type="caution">
    <text evidence="2">The sequence shown here is derived from an EMBL/GenBank/DDBJ whole genome shotgun (WGS) entry which is preliminary data.</text>
</comment>
<feature type="domain" description="ABM" evidence="1">
    <location>
        <begin position="3"/>
        <end position="78"/>
    </location>
</feature>
<dbReference type="Proteomes" id="UP001280156">
    <property type="component" value="Unassembled WGS sequence"/>
</dbReference>
<organism evidence="2 3">
    <name type="scientific">Mesorhizobium humile</name>
    <dbReference type="NCBI Taxonomy" id="3072313"/>
    <lineage>
        <taxon>Bacteria</taxon>
        <taxon>Pseudomonadati</taxon>
        <taxon>Pseudomonadota</taxon>
        <taxon>Alphaproteobacteria</taxon>
        <taxon>Hyphomicrobiales</taxon>
        <taxon>Phyllobacteriaceae</taxon>
        <taxon>Mesorhizobium</taxon>
    </lineage>
</organism>
<keyword evidence="2" id="KW-0503">Monooxygenase</keyword>
<proteinExistence type="predicted"/>
<evidence type="ECO:0000313" key="3">
    <source>
        <dbReference type="Proteomes" id="UP001280156"/>
    </source>
</evidence>
<evidence type="ECO:0000259" key="1">
    <source>
        <dbReference type="Pfam" id="PF03992"/>
    </source>
</evidence>
<name>A0ABU4YFW0_9HYPH</name>
<dbReference type="RefSeq" id="WP_320297553.1">
    <property type="nucleotide sequence ID" value="NZ_JAVIIU010000011.1"/>
</dbReference>
<keyword evidence="2" id="KW-0560">Oxidoreductase</keyword>
<dbReference type="InterPro" id="IPR011008">
    <property type="entry name" value="Dimeric_a/b-barrel"/>
</dbReference>
<dbReference type="EMBL" id="JAVIIV010000006">
    <property type="protein sequence ID" value="MDX8485822.1"/>
    <property type="molecule type" value="Genomic_DNA"/>
</dbReference>
<dbReference type="Gene3D" id="3.30.70.100">
    <property type="match status" value="1"/>
</dbReference>
<keyword evidence="3" id="KW-1185">Reference proteome</keyword>
<dbReference type="InterPro" id="IPR007138">
    <property type="entry name" value="ABM_dom"/>
</dbReference>
<dbReference type="GO" id="GO:0004497">
    <property type="term" value="F:monooxygenase activity"/>
    <property type="evidence" value="ECO:0007669"/>
    <property type="project" value="UniProtKB-KW"/>
</dbReference>
<protein>
    <submittedName>
        <fullName evidence="2">Antibiotic biosynthesis monooxygenase</fullName>
    </submittedName>
</protein>
<sequence>MAFVRVGQFKALPERVEALRSIYETEAIPAIRAAPGNISAVLLQQHQARDSFMAITIWGTAEDAERYDQSGQAAAMVDKIRFAFAGPPSLATYDAFGIPC</sequence>
<accession>A0ABU4YFW0</accession>
<reference evidence="2 3" key="1">
    <citation type="submission" date="2023-08" db="EMBL/GenBank/DDBJ databases">
        <title>Implementing the SeqCode for naming new Mesorhizobium species isolated from Vachellia karroo root nodules.</title>
        <authorList>
            <person name="Van Lill M."/>
        </authorList>
    </citation>
    <scope>NUCLEOTIDE SEQUENCE [LARGE SCALE GENOMIC DNA]</scope>
    <source>
        <strain evidence="2 3">VK2B</strain>
    </source>
</reference>
<gene>
    <name evidence="2" type="ORF">RFM52_11490</name>
</gene>
<evidence type="ECO:0000313" key="2">
    <source>
        <dbReference type="EMBL" id="MDX8485822.1"/>
    </source>
</evidence>
<dbReference type="SUPFAM" id="SSF54909">
    <property type="entry name" value="Dimeric alpha+beta barrel"/>
    <property type="match status" value="1"/>
</dbReference>
<dbReference type="Pfam" id="PF03992">
    <property type="entry name" value="ABM"/>
    <property type="match status" value="1"/>
</dbReference>